<keyword evidence="1" id="KW-0732">Signal</keyword>
<dbReference type="PROSITE" id="PS51257">
    <property type="entry name" value="PROKAR_LIPOPROTEIN"/>
    <property type="match status" value="1"/>
</dbReference>
<sequence>MNFKFKKVGLIALAALAIGLTGCSNNKSTKKTTPVLTKSEVIQKSQKSFKSGQVIQSVRLSTDTSSQSVIANTTFGGDNSTVFHINNQTTAQGKTRNSEEWVNMNNVFLNGGHTWYRSNLDTLSGHTYAELVSAIMSNDTINNPSSKLVKAYKMTRKGQTYTLNAKLSDKKTMKKALDPIVSTLGQTPEQEKLFRRMQKYGTYQNMTVKLVVKNNKLYSCNIFINMKLGKLNKARFGQSFGNFGSHDFLKVPSNALAAKPLPKSSK</sequence>
<dbReference type="RefSeq" id="WP_057798094.1">
    <property type="nucleotide sequence ID" value="NZ_AZFM01000009.1"/>
</dbReference>
<keyword evidence="3" id="KW-1185">Reference proteome</keyword>
<dbReference type="InterPro" id="IPR046720">
    <property type="entry name" value="DUF6612"/>
</dbReference>
<gene>
    <name evidence="2" type="ORF">FC46_GL001892</name>
</gene>
<feature type="signal peptide" evidence="1">
    <location>
        <begin position="1"/>
        <end position="26"/>
    </location>
</feature>
<feature type="chain" id="PRO_5006411631" evidence="1">
    <location>
        <begin position="27"/>
        <end position="266"/>
    </location>
</feature>
<dbReference type="OrthoDB" id="2327156at2"/>
<dbReference type="Proteomes" id="UP000051036">
    <property type="component" value="Unassembled WGS sequence"/>
</dbReference>
<protein>
    <submittedName>
        <fullName evidence="2">DNA polymerase</fullName>
    </submittedName>
</protein>
<accession>A0A0R1UAR8</accession>
<evidence type="ECO:0000313" key="2">
    <source>
        <dbReference type="EMBL" id="KRL90447.1"/>
    </source>
</evidence>
<name>A0A0R1UAR8_9LACO</name>
<dbReference type="STRING" id="1423763.FC46_GL001892"/>
<dbReference type="Pfam" id="PF20316">
    <property type="entry name" value="DUF6612"/>
    <property type="match status" value="1"/>
</dbReference>
<organism evidence="2 3">
    <name type="scientific">Lactobacillus kalixensis DSM 16043</name>
    <dbReference type="NCBI Taxonomy" id="1423763"/>
    <lineage>
        <taxon>Bacteria</taxon>
        <taxon>Bacillati</taxon>
        <taxon>Bacillota</taxon>
        <taxon>Bacilli</taxon>
        <taxon>Lactobacillales</taxon>
        <taxon>Lactobacillaceae</taxon>
        <taxon>Lactobacillus</taxon>
    </lineage>
</organism>
<evidence type="ECO:0000256" key="1">
    <source>
        <dbReference type="SAM" id="SignalP"/>
    </source>
</evidence>
<reference evidence="2 3" key="1">
    <citation type="journal article" date="2015" name="Genome Announc.">
        <title>Expanding the biotechnology potential of lactobacilli through comparative genomics of 213 strains and associated genera.</title>
        <authorList>
            <person name="Sun Z."/>
            <person name="Harris H.M."/>
            <person name="McCann A."/>
            <person name="Guo C."/>
            <person name="Argimon S."/>
            <person name="Zhang W."/>
            <person name="Yang X."/>
            <person name="Jeffery I.B."/>
            <person name="Cooney J.C."/>
            <person name="Kagawa T.F."/>
            <person name="Liu W."/>
            <person name="Song Y."/>
            <person name="Salvetti E."/>
            <person name="Wrobel A."/>
            <person name="Rasinkangas P."/>
            <person name="Parkhill J."/>
            <person name="Rea M.C."/>
            <person name="O'Sullivan O."/>
            <person name="Ritari J."/>
            <person name="Douillard F.P."/>
            <person name="Paul Ross R."/>
            <person name="Yang R."/>
            <person name="Briner A.E."/>
            <person name="Felis G.E."/>
            <person name="de Vos W.M."/>
            <person name="Barrangou R."/>
            <person name="Klaenhammer T.R."/>
            <person name="Caufield P.W."/>
            <person name="Cui Y."/>
            <person name="Zhang H."/>
            <person name="O'Toole P.W."/>
        </authorList>
    </citation>
    <scope>NUCLEOTIDE SEQUENCE [LARGE SCALE GENOMIC DNA]</scope>
    <source>
        <strain evidence="2 3">DSM 16043</strain>
    </source>
</reference>
<evidence type="ECO:0000313" key="3">
    <source>
        <dbReference type="Proteomes" id="UP000051036"/>
    </source>
</evidence>
<dbReference type="EMBL" id="AZFM01000009">
    <property type="protein sequence ID" value="KRL90447.1"/>
    <property type="molecule type" value="Genomic_DNA"/>
</dbReference>
<proteinExistence type="predicted"/>
<comment type="caution">
    <text evidence="2">The sequence shown here is derived from an EMBL/GenBank/DDBJ whole genome shotgun (WGS) entry which is preliminary data.</text>
</comment>
<dbReference type="AlphaFoldDB" id="A0A0R1UAR8"/>
<dbReference type="PATRIC" id="fig|1423763.3.peg.1935"/>